<feature type="compositionally biased region" description="Low complexity" evidence="1">
    <location>
        <begin position="89"/>
        <end position="125"/>
    </location>
</feature>
<dbReference type="EMBL" id="CP042997">
    <property type="protein sequence ID" value="QEH36562.1"/>
    <property type="molecule type" value="Genomic_DNA"/>
</dbReference>
<sequence>MFGLFKRKKKPEAKQEPKLRLYQREAVDLLKHRDAAIRPPRRSPPAVQTRREDDSDNFALSMAVGMATDSALLGYAAGGSLAGGMVGASLSESTSRSESISSPSDTSSSCDTGSSYDTGSSFNSGSCGGSDSGSW</sequence>
<reference evidence="2 3" key="1">
    <citation type="submission" date="2019-08" db="EMBL/GenBank/DDBJ databases">
        <title>Deep-cultivation of Planctomycetes and their phenomic and genomic characterization uncovers novel biology.</title>
        <authorList>
            <person name="Wiegand S."/>
            <person name="Jogler M."/>
            <person name="Boedeker C."/>
            <person name="Pinto D."/>
            <person name="Vollmers J."/>
            <person name="Rivas-Marin E."/>
            <person name="Kohn T."/>
            <person name="Peeters S.H."/>
            <person name="Heuer A."/>
            <person name="Rast P."/>
            <person name="Oberbeckmann S."/>
            <person name="Bunk B."/>
            <person name="Jeske O."/>
            <person name="Meyerdierks A."/>
            <person name="Storesund J.E."/>
            <person name="Kallscheuer N."/>
            <person name="Luecker S."/>
            <person name="Lage O.M."/>
            <person name="Pohl T."/>
            <person name="Merkel B.J."/>
            <person name="Hornburger P."/>
            <person name="Mueller R.-W."/>
            <person name="Bruemmer F."/>
            <person name="Labrenz M."/>
            <person name="Spormann A.M."/>
            <person name="Op den Camp H."/>
            <person name="Overmann J."/>
            <person name="Amann R."/>
            <person name="Jetten M.S.M."/>
            <person name="Mascher T."/>
            <person name="Medema M.H."/>
            <person name="Devos D.P."/>
            <person name="Kaster A.-K."/>
            <person name="Ovreas L."/>
            <person name="Rohde M."/>
            <person name="Galperin M.Y."/>
            <person name="Jogler C."/>
        </authorList>
    </citation>
    <scope>NUCLEOTIDE SEQUENCE [LARGE SCALE GENOMIC DNA]</scope>
    <source>
        <strain evidence="2 3">OJF2</strain>
    </source>
</reference>
<feature type="region of interest" description="Disordered" evidence="1">
    <location>
        <begin position="32"/>
        <end position="54"/>
    </location>
</feature>
<feature type="region of interest" description="Disordered" evidence="1">
    <location>
        <begin position="86"/>
        <end position="135"/>
    </location>
</feature>
<dbReference type="AlphaFoldDB" id="A0A5B9W7A6"/>
<dbReference type="Proteomes" id="UP000324233">
    <property type="component" value="Chromosome"/>
</dbReference>
<proteinExistence type="predicted"/>
<name>A0A5B9W7A6_9BACT</name>
<gene>
    <name evidence="2" type="ORF">OJF2_51460</name>
</gene>
<evidence type="ECO:0000313" key="2">
    <source>
        <dbReference type="EMBL" id="QEH36562.1"/>
    </source>
</evidence>
<feature type="compositionally biased region" description="Gly residues" evidence="1">
    <location>
        <begin position="126"/>
        <end position="135"/>
    </location>
</feature>
<evidence type="ECO:0000313" key="3">
    <source>
        <dbReference type="Proteomes" id="UP000324233"/>
    </source>
</evidence>
<dbReference type="RefSeq" id="WP_148596231.1">
    <property type="nucleotide sequence ID" value="NZ_CP042997.1"/>
</dbReference>
<dbReference type="KEGG" id="agv:OJF2_51460"/>
<evidence type="ECO:0000256" key="1">
    <source>
        <dbReference type="SAM" id="MobiDB-lite"/>
    </source>
</evidence>
<organism evidence="2 3">
    <name type="scientific">Aquisphaera giovannonii</name>
    <dbReference type="NCBI Taxonomy" id="406548"/>
    <lineage>
        <taxon>Bacteria</taxon>
        <taxon>Pseudomonadati</taxon>
        <taxon>Planctomycetota</taxon>
        <taxon>Planctomycetia</taxon>
        <taxon>Isosphaerales</taxon>
        <taxon>Isosphaeraceae</taxon>
        <taxon>Aquisphaera</taxon>
    </lineage>
</organism>
<keyword evidence="3" id="KW-1185">Reference proteome</keyword>
<feature type="region of interest" description="Disordered" evidence="1">
    <location>
        <begin position="1"/>
        <end position="20"/>
    </location>
</feature>
<protein>
    <submittedName>
        <fullName evidence="2">Uncharacterized protein</fullName>
    </submittedName>
</protein>
<feature type="compositionally biased region" description="Basic residues" evidence="1">
    <location>
        <begin position="1"/>
        <end position="11"/>
    </location>
</feature>
<accession>A0A5B9W7A6</accession>